<sequence>MARIGAAQRLGRWSAGHPWRAVGVWALMVVMAVGLGSAISTHQTKDADYRVGQSGRAAAMIAAAGLDAPDQEYVLIGSPRGALDRPVALRAASDVRDRLATQPVVASVAPPVLSKDGTALLLAATVRGRDADVRGIAQVAKSARTAYPGLRIDEAGDVSVNKAVNDRVGKDLGSAELISLPITLVIMVIVFAALIAAGLPVVLAITSVFATMGLMGPISLIIPMEPTVSSMILLIGMAVGVDYSLFYLKRERAERDKGATRADAIRVAGETSGHSIVVSGLAVAISMGGLYAARDTTFDSLGTGALLVVVIAVLGSLTVLPAMLTLLGKWVDRPRIPLWWRVSRRIPTGAVSGRLLRPVLRRPAAALICGGAVMVALAAPALGMRLQTDSLEALPHSITQVRTMQQIQAKYPSHGNLARVVVSGADAGSTAQAVERRAAATGDWSPAGVVVSVDRRTAVATVATSAAQGSSRAGEQVLRLRETVVPQAVRPTGATWAVGGDVAQSYDTIRHADIALWRVLIVVLGLVLVMMGVVFRNAVLAVLTTALNLVSVGAAFGVVTLVFQRGWGAGPLDFHSTGGIITWIPTFLLAVLTGLSMDYHVFVLSRVREHVRAGVPVRIAVRLGLEQTAGVVTSAAVVMVSVFSVFAFSGLVEMKEIGVGLSVAILVDATIVRLVLLPAALCLLGERAWSRGDRRTGQRDPAAATPVLVR</sequence>
<dbReference type="Proteomes" id="UP000571817">
    <property type="component" value="Unassembled WGS sequence"/>
</dbReference>
<feature type="transmembrane region" description="Helical" evidence="6">
    <location>
        <begin position="276"/>
        <end position="293"/>
    </location>
</feature>
<evidence type="ECO:0000256" key="4">
    <source>
        <dbReference type="ARBA" id="ARBA00022989"/>
    </source>
</evidence>
<comment type="subcellular location">
    <subcellularLocation>
        <location evidence="1">Cell membrane</location>
        <topology evidence="1">Multi-pass membrane protein</topology>
    </subcellularLocation>
</comment>
<dbReference type="Gene3D" id="1.20.1640.10">
    <property type="entry name" value="Multidrug efflux transporter AcrB transmembrane domain"/>
    <property type="match status" value="2"/>
</dbReference>
<gene>
    <name evidence="8" type="ORF">HNR15_002536</name>
</gene>
<feature type="transmembrane region" description="Helical" evidence="6">
    <location>
        <begin position="177"/>
        <end position="195"/>
    </location>
</feature>
<keyword evidence="4 6" id="KW-1133">Transmembrane helix</keyword>
<feature type="transmembrane region" description="Helical" evidence="6">
    <location>
        <begin position="305"/>
        <end position="327"/>
    </location>
</feature>
<keyword evidence="3 6" id="KW-0812">Transmembrane</keyword>
<evidence type="ECO:0000256" key="1">
    <source>
        <dbReference type="ARBA" id="ARBA00004651"/>
    </source>
</evidence>
<feature type="transmembrane region" description="Helical" evidence="6">
    <location>
        <begin position="228"/>
        <end position="248"/>
    </location>
</feature>
<feature type="domain" description="Membrane transport protein MMPL" evidence="7">
    <location>
        <begin position="102"/>
        <end position="345"/>
    </location>
</feature>
<feature type="transmembrane region" description="Helical" evidence="6">
    <location>
        <begin position="583"/>
        <end position="607"/>
    </location>
</feature>
<dbReference type="AlphaFoldDB" id="A0A853DHS5"/>
<dbReference type="InterPro" id="IPR050545">
    <property type="entry name" value="Mycobact_MmpL"/>
</dbReference>
<evidence type="ECO:0000256" key="5">
    <source>
        <dbReference type="ARBA" id="ARBA00023136"/>
    </source>
</evidence>
<dbReference type="PANTHER" id="PTHR33406:SF13">
    <property type="entry name" value="MEMBRANE PROTEIN YDFJ"/>
    <property type="match status" value="1"/>
</dbReference>
<name>A0A853DHS5_9MICO</name>
<feature type="transmembrane region" description="Helical" evidence="6">
    <location>
        <begin position="202"/>
        <end position="222"/>
    </location>
</feature>
<evidence type="ECO:0000313" key="9">
    <source>
        <dbReference type="Proteomes" id="UP000571817"/>
    </source>
</evidence>
<dbReference type="InterPro" id="IPR004869">
    <property type="entry name" value="MMPL_dom"/>
</dbReference>
<dbReference type="EMBL" id="JACCFW010000001">
    <property type="protein sequence ID" value="NYJ75573.1"/>
    <property type="molecule type" value="Genomic_DNA"/>
</dbReference>
<evidence type="ECO:0000256" key="6">
    <source>
        <dbReference type="SAM" id="Phobius"/>
    </source>
</evidence>
<keyword evidence="2" id="KW-1003">Cell membrane</keyword>
<evidence type="ECO:0000313" key="8">
    <source>
        <dbReference type="EMBL" id="NYJ75573.1"/>
    </source>
</evidence>
<feature type="transmembrane region" description="Helical" evidence="6">
    <location>
        <begin position="628"/>
        <end position="651"/>
    </location>
</feature>
<organism evidence="8 9">
    <name type="scientific">Allobranchiibius huperziae</name>
    <dbReference type="NCBI Taxonomy" id="1874116"/>
    <lineage>
        <taxon>Bacteria</taxon>
        <taxon>Bacillati</taxon>
        <taxon>Actinomycetota</taxon>
        <taxon>Actinomycetes</taxon>
        <taxon>Micrococcales</taxon>
        <taxon>Dermacoccaceae</taxon>
        <taxon>Allobranchiibius</taxon>
    </lineage>
</organism>
<dbReference type="RefSeq" id="WP_179482360.1">
    <property type="nucleotide sequence ID" value="NZ_JACCFW010000001.1"/>
</dbReference>
<feature type="transmembrane region" description="Helical" evidence="6">
    <location>
        <begin position="542"/>
        <end position="563"/>
    </location>
</feature>
<evidence type="ECO:0000259" key="7">
    <source>
        <dbReference type="Pfam" id="PF03176"/>
    </source>
</evidence>
<feature type="transmembrane region" description="Helical" evidence="6">
    <location>
        <begin position="657"/>
        <end position="685"/>
    </location>
</feature>
<dbReference type="PANTHER" id="PTHR33406">
    <property type="entry name" value="MEMBRANE PROTEIN MJ1562-RELATED"/>
    <property type="match status" value="1"/>
</dbReference>
<feature type="domain" description="Membrane transport protein MMPL" evidence="7">
    <location>
        <begin position="431"/>
        <end position="698"/>
    </location>
</feature>
<comment type="caution">
    <text evidence="8">The sequence shown here is derived from an EMBL/GenBank/DDBJ whole genome shotgun (WGS) entry which is preliminary data.</text>
</comment>
<dbReference type="SUPFAM" id="SSF82866">
    <property type="entry name" value="Multidrug efflux transporter AcrB transmembrane domain"/>
    <property type="match status" value="2"/>
</dbReference>
<dbReference type="Pfam" id="PF03176">
    <property type="entry name" value="MMPL"/>
    <property type="match status" value="2"/>
</dbReference>
<proteinExistence type="predicted"/>
<keyword evidence="5 6" id="KW-0472">Membrane</keyword>
<keyword evidence="9" id="KW-1185">Reference proteome</keyword>
<feature type="transmembrane region" description="Helical" evidence="6">
    <location>
        <begin position="515"/>
        <end position="535"/>
    </location>
</feature>
<feature type="transmembrane region" description="Helical" evidence="6">
    <location>
        <begin position="21"/>
        <end position="39"/>
    </location>
</feature>
<accession>A0A853DHS5</accession>
<evidence type="ECO:0000256" key="3">
    <source>
        <dbReference type="ARBA" id="ARBA00022692"/>
    </source>
</evidence>
<feature type="transmembrane region" description="Helical" evidence="6">
    <location>
        <begin position="364"/>
        <end position="382"/>
    </location>
</feature>
<protein>
    <submittedName>
        <fullName evidence="8">RND superfamily putative drug exporter</fullName>
    </submittedName>
</protein>
<evidence type="ECO:0000256" key="2">
    <source>
        <dbReference type="ARBA" id="ARBA00022475"/>
    </source>
</evidence>
<reference evidence="8 9" key="1">
    <citation type="submission" date="2020-07" db="EMBL/GenBank/DDBJ databases">
        <title>Sequencing the genomes of 1000 actinobacteria strains.</title>
        <authorList>
            <person name="Klenk H.-P."/>
        </authorList>
    </citation>
    <scope>NUCLEOTIDE SEQUENCE [LARGE SCALE GENOMIC DNA]</scope>
    <source>
        <strain evidence="8 9">DSM 29531</strain>
    </source>
</reference>
<dbReference type="GO" id="GO:0005886">
    <property type="term" value="C:plasma membrane"/>
    <property type="evidence" value="ECO:0007669"/>
    <property type="project" value="UniProtKB-SubCell"/>
</dbReference>